<proteinExistence type="predicted"/>
<gene>
    <name evidence="1" type="ORF">MA16_Dca027292</name>
</gene>
<sequence length="136" mass="15130">MKAAPPSLVSRIAISINRRSSGSSEEIFVLVSTVIRCAYEVLTVVIHKWLVPNWRDPLQPLRALGSTRRGVVVVNFAISTLHQSRVLALTGVECERAMMLKPGLSSSPFRINLNQVHELNMQVQFCVLCSLSLVQF</sequence>
<reference evidence="1 2" key="2">
    <citation type="journal article" date="2017" name="Nature">
        <title>The Apostasia genome and the evolution of orchids.</title>
        <authorList>
            <person name="Zhang G.Q."/>
            <person name="Liu K.W."/>
            <person name="Li Z."/>
            <person name="Lohaus R."/>
            <person name="Hsiao Y.Y."/>
            <person name="Niu S.C."/>
            <person name="Wang J.Y."/>
            <person name="Lin Y.C."/>
            <person name="Xu Q."/>
            <person name="Chen L.J."/>
            <person name="Yoshida K."/>
            <person name="Fujiwara S."/>
            <person name="Wang Z.W."/>
            <person name="Zhang Y.Q."/>
            <person name="Mitsuda N."/>
            <person name="Wang M."/>
            <person name="Liu G.H."/>
            <person name="Pecoraro L."/>
            <person name="Huang H.X."/>
            <person name="Xiao X.J."/>
            <person name="Lin M."/>
            <person name="Wu X.Y."/>
            <person name="Wu W.L."/>
            <person name="Chen Y.Y."/>
            <person name="Chang S.B."/>
            <person name="Sakamoto S."/>
            <person name="Ohme-Takagi M."/>
            <person name="Yagi M."/>
            <person name="Zeng S.J."/>
            <person name="Shen C.Y."/>
            <person name="Yeh C.M."/>
            <person name="Luo Y.B."/>
            <person name="Tsai W.C."/>
            <person name="Van de Peer Y."/>
            <person name="Liu Z.J."/>
        </authorList>
    </citation>
    <scope>NUCLEOTIDE SEQUENCE [LARGE SCALE GENOMIC DNA]</scope>
    <source>
        <tissue evidence="1">The whole plant</tissue>
    </source>
</reference>
<evidence type="ECO:0000313" key="2">
    <source>
        <dbReference type="Proteomes" id="UP000233837"/>
    </source>
</evidence>
<protein>
    <submittedName>
        <fullName evidence="1">Uncharacterized protein</fullName>
    </submittedName>
</protein>
<dbReference type="AlphaFoldDB" id="A0A2I0V7C4"/>
<reference evidence="1 2" key="1">
    <citation type="journal article" date="2016" name="Sci. Rep.">
        <title>The Dendrobium catenatum Lindl. genome sequence provides insights into polysaccharide synthase, floral development and adaptive evolution.</title>
        <authorList>
            <person name="Zhang G.Q."/>
            <person name="Xu Q."/>
            <person name="Bian C."/>
            <person name="Tsai W.C."/>
            <person name="Yeh C.M."/>
            <person name="Liu K.W."/>
            <person name="Yoshida K."/>
            <person name="Zhang L.S."/>
            <person name="Chang S.B."/>
            <person name="Chen F."/>
            <person name="Shi Y."/>
            <person name="Su Y.Y."/>
            <person name="Zhang Y.Q."/>
            <person name="Chen L.J."/>
            <person name="Yin Y."/>
            <person name="Lin M."/>
            <person name="Huang H."/>
            <person name="Deng H."/>
            <person name="Wang Z.W."/>
            <person name="Zhu S.L."/>
            <person name="Zhao X."/>
            <person name="Deng C."/>
            <person name="Niu S.C."/>
            <person name="Huang J."/>
            <person name="Wang M."/>
            <person name="Liu G.H."/>
            <person name="Yang H.J."/>
            <person name="Xiao X.J."/>
            <person name="Hsiao Y.Y."/>
            <person name="Wu W.L."/>
            <person name="Chen Y.Y."/>
            <person name="Mitsuda N."/>
            <person name="Ohme-Takagi M."/>
            <person name="Luo Y.B."/>
            <person name="Van de Peer Y."/>
            <person name="Liu Z.J."/>
        </authorList>
    </citation>
    <scope>NUCLEOTIDE SEQUENCE [LARGE SCALE GENOMIC DNA]</scope>
    <source>
        <tissue evidence="1">The whole plant</tissue>
    </source>
</reference>
<evidence type="ECO:0000313" key="1">
    <source>
        <dbReference type="EMBL" id="PKU59303.1"/>
    </source>
</evidence>
<accession>A0A2I0V7C4</accession>
<organism evidence="1 2">
    <name type="scientific">Dendrobium catenatum</name>
    <dbReference type="NCBI Taxonomy" id="906689"/>
    <lineage>
        <taxon>Eukaryota</taxon>
        <taxon>Viridiplantae</taxon>
        <taxon>Streptophyta</taxon>
        <taxon>Embryophyta</taxon>
        <taxon>Tracheophyta</taxon>
        <taxon>Spermatophyta</taxon>
        <taxon>Magnoliopsida</taxon>
        <taxon>Liliopsida</taxon>
        <taxon>Asparagales</taxon>
        <taxon>Orchidaceae</taxon>
        <taxon>Epidendroideae</taxon>
        <taxon>Malaxideae</taxon>
        <taxon>Dendrobiinae</taxon>
        <taxon>Dendrobium</taxon>
    </lineage>
</organism>
<keyword evidence="2" id="KW-1185">Reference proteome</keyword>
<dbReference type="EMBL" id="KZ505537">
    <property type="protein sequence ID" value="PKU59303.1"/>
    <property type="molecule type" value="Genomic_DNA"/>
</dbReference>
<name>A0A2I0V7C4_9ASPA</name>
<dbReference type="Proteomes" id="UP000233837">
    <property type="component" value="Unassembled WGS sequence"/>
</dbReference>